<accession>A0A846Z8W8</accession>
<evidence type="ECO:0000313" key="4">
    <source>
        <dbReference type="Proteomes" id="UP000579250"/>
    </source>
</evidence>
<dbReference type="RefSeq" id="WP_083947158.1">
    <property type="nucleotide sequence ID" value="NZ_JAAXPI010000036.1"/>
</dbReference>
<keyword evidence="2" id="KW-0732">Signal</keyword>
<feature type="signal peptide" evidence="2">
    <location>
        <begin position="1"/>
        <end position="34"/>
    </location>
</feature>
<dbReference type="AlphaFoldDB" id="A0A846Z8W8"/>
<evidence type="ECO:0000313" key="3">
    <source>
        <dbReference type="EMBL" id="NKZ06496.1"/>
    </source>
</evidence>
<evidence type="ECO:0000256" key="2">
    <source>
        <dbReference type="SAM" id="SignalP"/>
    </source>
</evidence>
<organism evidence="3 4">
    <name type="scientific">Actinomadura latina</name>
    <dbReference type="NCBI Taxonomy" id="163603"/>
    <lineage>
        <taxon>Bacteria</taxon>
        <taxon>Bacillati</taxon>
        <taxon>Actinomycetota</taxon>
        <taxon>Actinomycetes</taxon>
        <taxon>Streptosporangiales</taxon>
        <taxon>Thermomonosporaceae</taxon>
        <taxon>Actinomadura</taxon>
    </lineage>
</organism>
<dbReference type="EMBL" id="JAAXPI010000036">
    <property type="protein sequence ID" value="NKZ06496.1"/>
    <property type="molecule type" value="Genomic_DNA"/>
</dbReference>
<sequence length="311" mass="33232">MSSTTGVRGRGRQALRAALAPAVLLASVTLAGCAAGGGGTAGGEPAIGPPPVVRDGTQIKLPLDAYIPGEGILGKANDLLLRDCVRRYGFSLGTAAQPKPRPRNERRYGIVDAELAAREGYGSPPELKAGAAGQQRQLAVSNPPPTEVLYGRASDSPRQKIRNYAGKPVSDGGCVGEVRARLFSGAPAHADIKLGERLANQAHAQAEHDSRVTKVWALWSNCMSKSGYSYKTPWDAHDDPRWQGDSASPREIRTARADIACRNETNMVGIWMAVESAYQRRLLETNSLALAETRKLLDTLQRNVADVMAGR</sequence>
<comment type="caution">
    <text evidence="3">The sequence shown here is derived from an EMBL/GenBank/DDBJ whole genome shotgun (WGS) entry which is preliminary data.</text>
</comment>
<proteinExistence type="predicted"/>
<feature type="region of interest" description="Disordered" evidence="1">
    <location>
        <begin position="122"/>
        <end position="165"/>
    </location>
</feature>
<protein>
    <recommendedName>
        <fullName evidence="5">Lipoprotein</fullName>
    </recommendedName>
</protein>
<feature type="chain" id="PRO_5032897368" description="Lipoprotein" evidence="2">
    <location>
        <begin position="35"/>
        <end position="311"/>
    </location>
</feature>
<dbReference type="Proteomes" id="UP000579250">
    <property type="component" value="Unassembled WGS sequence"/>
</dbReference>
<keyword evidence="4" id="KW-1185">Reference proteome</keyword>
<gene>
    <name evidence="3" type="ORF">HGB48_22495</name>
</gene>
<name>A0A846Z8W8_9ACTN</name>
<reference evidence="3 4" key="1">
    <citation type="submission" date="2020-04" db="EMBL/GenBank/DDBJ databases">
        <title>MicrobeNet Type strains.</title>
        <authorList>
            <person name="Nicholson A.C."/>
        </authorList>
    </citation>
    <scope>NUCLEOTIDE SEQUENCE [LARGE SCALE GENOMIC DNA]</scope>
    <source>
        <strain evidence="3 4">ATCC BAA-277</strain>
    </source>
</reference>
<evidence type="ECO:0008006" key="5">
    <source>
        <dbReference type="Google" id="ProtNLM"/>
    </source>
</evidence>
<evidence type="ECO:0000256" key="1">
    <source>
        <dbReference type="SAM" id="MobiDB-lite"/>
    </source>
</evidence>